<gene>
    <name evidence="2" type="ORF">CWE10_19820</name>
</gene>
<feature type="non-terminal residue" evidence="2">
    <location>
        <position position="1"/>
    </location>
</feature>
<name>A0A953ICA5_SYMTR</name>
<dbReference type="AlphaFoldDB" id="A0A953ICA5"/>
<sequence>LKTEKLYLVRPKTIKQAHQAIEEYIDFYNHSRFQEKLNGLSPIEYREKAAA</sequence>
<reference evidence="2" key="1">
    <citation type="submission" date="2017-11" db="EMBL/GenBank/DDBJ databases">
        <title>Three new genomes from thermophilic consortium.</title>
        <authorList>
            <person name="Quaggio R."/>
            <person name="Amgarten D."/>
            <person name="Setubal J.C."/>
        </authorList>
    </citation>
    <scope>NUCLEOTIDE SEQUENCE</scope>
    <source>
        <strain evidence="2">ZCTH01-B2</strain>
    </source>
</reference>
<dbReference type="SUPFAM" id="SSF53098">
    <property type="entry name" value="Ribonuclease H-like"/>
    <property type="match status" value="1"/>
</dbReference>
<dbReference type="GO" id="GO:0015074">
    <property type="term" value="P:DNA integration"/>
    <property type="evidence" value="ECO:0007669"/>
    <property type="project" value="InterPro"/>
</dbReference>
<dbReference type="EMBL" id="PIUK01000467">
    <property type="protein sequence ID" value="MBY6278353.1"/>
    <property type="molecule type" value="Genomic_DNA"/>
</dbReference>
<feature type="domain" description="Integrase catalytic" evidence="1">
    <location>
        <begin position="1"/>
        <end position="48"/>
    </location>
</feature>
<organism evidence="2 3">
    <name type="scientific">Symbiobacterium thermophilum</name>
    <dbReference type="NCBI Taxonomy" id="2734"/>
    <lineage>
        <taxon>Bacteria</taxon>
        <taxon>Bacillati</taxon>
        <taxon>Bacillota</taxon>
        <taxon>Clostridia</taxon>
        <taxon>Eubacteriales</taxon>
        <taxon>Symbiobacteriaceae</taxon>
        <taxon>Symbiobacterium</taxon>
    </lineage>
</organism>
<dbReference type="Proteomes" id="UP000732377">
    <property type="component" value="Unassembled WGS sequence"/>
</dbReference>
<evidence type="ECO:0000313" key="2">
    <source>
        <dbReference type="EMBL" id="MBY6278353.1"/>
    </source>
</evidence>
<evidence type="ECO:0000259" key="1">
    <source>
        <dbReference type="Pfam" id="PF13333"/>
    </source>
</evidence>
<protein>
    <submittedName>
        <fullName evidence="2">IS3 family transposase</fullName>
    </submittedName>
</protein>
<accession>A0A953ICA5</accession>
<dbReference type="InterPro" id="IPR001584">
    <property type="entry name" value="Integrase_cat-core"/>
</dbReference>
<evidence type="ECO:0000313" key="3">
    <source>
        <dbReference type="Proteomes" id="UP000732377"/>
    </source>
</evidence>
<dbReference type="InterPro" id="IPR012337">
    <property type="entry name" value="RNaseH-like_sf"/>
</dbReference>
<comment type="caution">
    <text evidence="2">The sequence shown here is derived from an EMBL/GenBank/DDBJ whole genome shotgun (WGS) entry which is preliminary data.</text>
</comment>
<dbReference type="RefSeq" id="WP_273381822.1">
    <property type="nucleotide sequence ID" value="NZ_PIUK01000467.1"/>
</dbReference>
<proteinExistence type="predicted"/>
<dbReference type="Pfam" id="PF13333">
    <property type="entry name" value="rve_2"/>
    <property type="match status" value="1"/>
</dbReference>